<accession>A0A816KDK4</accession>
<proteinExistence type="predicted"/>
<name>A0A816KDK4_BRANA</name>
<organism evidence="2">
    <name type="scientific">Brassica napus</name>
    <name type="common">Rape</name>
    <dbReference type="NCBI Taxonomy" id="3708"/>
    <lineage>
        <taxon>Eukaryota</taxon>
        <taxon>Viridiplantae</taxon>
        <taxon>Streptophyta</taxon>
        <taxon>Embryophyta</taxon>
        <taxon>Tracheophyta</taxon>
        <taxon>Spermatophyta</taxon>
        <taxon>Magnoliopsida</taxon>
        <taxon>eudicotyledons</taxon>
        <taxon>Gunneridae</taxon>
        <taxon>Pentapetalae</taxon>
        <taxon>rosids</taxon>
        <taxon>malvids</taxon>
        <taxon>Brassicales</taxon>
        <taxon>Brassicaceae</taxon>
        <taxon>Brassiceae</taxon>
        <taxon>Brassica</taxon>
    </lineage>
</organism>
<protein>
    <submittedName>
        <fullName evidence="2">(rape) hypothetical protein</fullName>
    </submittedName>
</protein>
<dbReference type="Proteomes" id="UP001295469">
    <property type="component" value="Chromosome C02"/>
</dbReference>
<evidence type="ECO:0000313" key="2">
    <source>
        <dbReference type="EMBL" id="CAF1920228.1"/>
    </source>
</evidence>
<evidence type="ECO:0000256" key="1">
    <source>
        <dbReference type="SAM" id="MobiDB-lite"/>
    </source>
</evidence>
<gene>
    <name evidence="2" type="ORF">DARMORV10_C02P53470.1</name>
</gene>
<feature type="region of interest" description="Disordered" evidence="1">
    <location>
        <begin position="1"/>
        <end position="26"/>
    </location>
</feature>
<dbReference type="EMBL" id="HG994366">
    <property type="protein sequence ID" value="CAF1920228.1"/>
    <property type="molecule type" value="Genomic_DNA"/>
</dbReference>
<sequence length="60" mass="6747">MNEDVGDGGDDGDRDDDGVYDGVDDKDFEDNNGYVNHISLEAHLFCKFQARREKDPLLQA</sequence>
<reference evidence="2" key="1">
    <citation type="submission" date="2021-01" db="EMBL/GenBank/DDBJ databases">
        <authorList>
            <consortium name="Genoscope - CEA"/>
            <person name="William W."/>
        </authorList>
    </citation>
    <scope>NUCLEOTIDE SEQUENCE</scope>
</reference>
<dbReference type="AlphaFoldDB" id="A0A816KDK4"/>